<dbReference type="InterPro" id="IPR035902">
    <property type="entry name" value="Nuc_phospho_transferase"/>
</dbReference>
<dbReference type="RefSeq" id="WP_329512618.1">
    <property type="nucleotide sequence ID" value="NZ_BAAAYZ010000058.1"/>
</dbReference>
<gene>
    <name evidence="6" type="primary">trpD</name>
    <name evidence="6" type="ORF">VXC91_42000</name>
</gene>
<keyword evidence="1 6" id="KW-0328">Glycosyltransferase</keyword>
<dbReference type="Gene3D" id="1.20.970.10">
    <property type="entry name" value="Transferase, Pyrimidine Nucleoside Phosphorylase, Chain C"/>
    <property type="match status" value="1"/>
</dbReference>
<dbReference type="PANTHER" id="PTHR43285:SF2">
    <property type="entry name" value="ANTHRANILATE PHOSPHORIBOSYLTRANSFERASE"/>
    <property type="match status" value="1"/>
</dbReference>
<dbReference type="GO" id="GO:0004048">
    <property type="term" value="F:anthranilate phosphoribosyltransferase activity"/>
    <property type="evidence" value="ECO:0007669"/>
    <property type="project" value="UniProtKB-EC"/>
</dbReference>
<accession>A0ABU7FW47</accession>
<dbReference type="Gene3D" id="3.40.1030.10">
    <property type="entry name" value="Nucleoside phosphorylase/phosphoribosyltransferase catalytic domain"/>
    <property type="match status" value="1"/>
</dbReference>
<evidence type="ECO:0000256" key="1">
    <source>
        <dbReference type="ARBA" id="ARBA00022676"/>
    </source>
</evidence>
<comment type="caution">
    <text evidence="6">The sequence shown here is derived from an EMBL/GenBank/DDBJ whole genome shotgun (WGS) entry which is preliminary data.</text>
</comment>
<dbReference type="SUPFAM" id="SSF52418">
    <property type="entry name" value="Nucleoside phosphorylase/phosphoribosyltransferase catalytic domain"/>
    <property type="match status" value="1"/>
</dbReference>
<evidence type="ECO:0000313" key="6">
    <source>
        <dbReference type="EMBL" id="MED7828269.1"/>
    </source>
</evidence>
<proteinExistence type="predicted"/>
<evidence type="ECO:0000256" key="2">
    <source>
        <dbReference type="ARBA" id="ARBA00022679"/>
    </source>
</evidence>
<organism evidence="6 7">
    <name type="scientific">Streptomyces chiangmaiensis</name>
    <dbReference type="NCBI Taxonomy" id="766497"/>
    <lineage>
        <taxon>Bacteria</taxon>
        <taxon>Bacillati</taxon>
        <taxon>Actinomycetota</taxon>
        <taxon>Actinomycetes</taxon>
        <taxon>Kitasatosporales</taxon>
        <taxon>Streptomycetaceae</taxon>
        <taxon>Streptomyces</taxon>
    </lineage>
</organism>
<dbReference type="Proteomes" id="UP001333996">
    <property type="component" value="Unassembled WGS sequence"/>
</dbReference>
<evidence type="ECO:0000259" key="5">
    <source>
        <dbReference type="Pfam" id="PF00591"/>
    </source>
</evidence>
<feature type="domain" description="Glycosyl transferase family 3" evidence="5">
    <location>
        <begin position="72"/>
        <end position="320"/>
    </location>
</feature>
<dbReference type="PANTHER" id="PTHR43285">
    <property type="entry name" value="ANTHRANILATE PHOSPHORIBOSYLTRANSFERASE"/>
    <property type="match status" value="1"/>
</dbReference>
<dbReference type="InterPro" id="IPR005940">
    <property type="entry name" value="Anthranilate_Pribosyl_Tfrase"/>
</dbReference>
<reference evidence="6" key="1">
    <citation type="submission" date="2024-01" db="EMBL/GenBank/DDBJ databases">
        <title>First draft genome sequence data of TA4-1, the type strain of Gram-positive actinobacterium Streptomyces chiangmaiensis.</title>
        <authorList>
            <person name="Yasawong M."/>
            <person name="Nantapong N."/>
        </authorList>
    </citation>
    <scope>NUCLEOTIDE SEQUENCE</scope>
    <source>
        <strain evidence="6">TA4-1</strain>
    </source>
</reference>
<evidence type="ECO:0000313" key="7">
    <source>
        <dbReference type="Proteomes" id="UP001333996"/>
    </source>
</evidence>
<evidence type="ECO:0000256" key="3">
    <source>
        <dbReference type="ARBA" id="ARBA00022822"/>
    </source>
</evidence>
<evidence type="ECO:0000256" key="4">
    <source>
        <dbReference type="ARBA" id="ARBA00023141"/>
    </source>
</evidence>
<keyword evidence="4" id="KW-0057">Aromatic amino acid biosynthesis</keyword>
<dbReference type="Pfam" id="PF00591">
    <property type="entry name" value="Glycos_transf_3"/>
    <property type="match status" value="1"/>
</dbReference>
<dbReference type="EC" id="2.4.2.18" evidence="6"/>
<dbReference type="InterPro" id="IPR000312">
    <property type="entry name" value="Glycosyl_Trfase_fam3"/>
</dbReference>
<keyword evidence="7" id="KW-1185">Reference proteome</keyword>
<keyword evidence="3" id="KW-0028">Amino-acid biosynthesis</keyword>
<dbReference type="EMBL" id="JAYWVC010000344">
    <property type="protein sequence ID" value="MED7828269.1"/>
    <property type="molecule type" value="Genomic_DNA"/>
</dbReference>
<dbReference type="NCBIfam" id="TIGR01245">
    <property type="entry name" value="trpD"/>
    <property type="match status" value="1"/>
</dbReference>
<protein>
    <submittedName>
        <fullName evidence="6">Anthranilate phosphoribosyltransferase</fullName>
        <ecNumber evidence="6">2.4.2.18</ecNumber>
    </submittedName>
</protein>
<sequence>MTGLAALTRDIVAGRAGNPAAAAALLLDPATPETEVAGYLTAKAVAGAEPADVEALAHVVLAAATRVPFDGRASDLVGTGGDGSGSVNISTLAALLAAVVAKAGNRAATSRCGSADLLEKLGVEIDPGPEGIAQSLRDNGFAFVLTPAVHPVVGNLAPLRRRLGFPTLFNLTGPMTDPVATGARIIGVAGERDQAVMAEAAARLELSPAWLVRAENGMDEMSTSGRTRILAVEDGMVRKFELDPREIGAYEARPEELLGGGPDTNASIARAVLGGQASPGLLDTCALNAAALVAVAACPADPMGELVHQLKRVRDALAQGMPARLLSVLTNSHTWKEIH</sequence>
<keyword evidence="3" id="KW-0822">Tryptophan biosynthesis</keyword>
<name>A0ABU7FW47_9ACTN</name>
<keyword evidence="2 6" id="KW-0808">Transferase</keyword>